<evidence type="ECO:0000256" key="1">
    <source>
        <dbReference type="SAM" id="MobiDB-lite"/>
    </source>
</evidence>
<evidence type="ECO:0008006" key="5">
    <source>
        <dbReference type="Google" id="ProtNLM"/>
    </source>
</evidence>
<dbReference type="OrthoDB" id="1969748at2"/>
<evidence type="ECO:0000256" key="2">
    <source>
        <dbReference type="SAM" id="SignalP"/>
    </source>
</evidence>
<dbReference type="EMBL" id="FNJM01000001">
    <property type="protein sequence ID" value="SDO82923.1"/>
    <property type="molecule type" value="Genomic_DNA"/>
</dbReference>
<dbReference type="PROSITE" id="PS51257">
    <property type="entry name" value="PROKAR_LIPOPROTEIN"/>
    <property type="match status" value="1"/>
</dbReference>
<dbReference type="AlphaFoldDB" id="A0A1H0MR59"/>
<accession>A0A1H0MR59</accession>
<feature type="region of interest" description="Disordered" evidence="1">
    <location>
        <begin position="204"/>
        <end position="226"/>
    </location>
</feature>
<evidence type="ECO:0000313" key="3">
    <source>
        <dbReference type="EMBL" id="SDO82923.1"/>
    </source>
</evidence>
<keyword evidence="4" id="KW-1185">Reference proteome</keyword>
<sequence>MKKLLLILCLVTSVSLFSCSKGETNKDIQDKKLIQEDVNSDKISSPKSDDLYSFEIVLNGVDYNLPIAFSELEKNGWVIKEADLINLEPSQHTLGTILKNGDKEINSYIFNSSENVQSADKCIVGGIAIDEYYAENGLKLVLPKGITLGSSKEEVLSAYGEPTDSYESELYTKFTYEVNTYKTIDIMIDIETNKVSQIDLRNFNDSPDKTNSSESANSNESISKSSTYKVPKELTDDLLSFNVKYDGVLYNVPVPFAELEKDGWVIESAPYEKIDAKDTAFGFILRKGNISLDTNLYNELDTSTSYKNCLVTSFISNDTDTKLPIELPKGIKVGSTQQDVESAFSNLEVVKEDDPSYISYTYTKTVLQEISIFISKETSKVYKIEVQYLP</sequence>
<dbReference type="Proteomes" id="UP000198597">
    <property type="component" value="Unassembled WGS sequence"/>
</dbReference>
<keyword evidence="2" id="KW-0732">Signal</keyword>
<dbReference type="GeneID" id="65310598"/>
<dbReference type="STRING" id="94869.SAMN04488529_101546"/>
<organism evidence="3 4">
    <name type="scientific">Clostridium gasigenes</name>
    <dbReference type="NCBI Taxonomy" id="94869"/>
    <lineage>
        <taxon>Bacteria</taxon>
        <taxon>Bacillati</taxon>
        <taxon>Bacillota</taxon>
        <taxon>Clostridia</taxon>
        <taxon>Eubacteriales</taxon>
        <taxon>Clostridiaceae</taxon>
        <taxon>Clostridium</taxon>
    </lineage>
</organism>
<proteinExistence type="predicted"/>
<evidence type="ECO:0000313" key="4">
    <source>
        <dbReference type="Proteomes" id="UP000198597"/>
    </source>
</evidence>
<feature type="signal peptide" evidence="2">
    <location>
        <begin position="1"/>
        <end position="20"/>
    </location>
</feature>
<dbReference type="RefSeq" id="WP_089965537.1">
    <property type="nucleotide sequence ID" value="NZ_CP071376.1"/>
</dbReference>
<feature type="compositionally biased region" description="Low complexity" evidence="1">
    <location>
        <begin position="212"/>
        <end position="226"/>
    </location>
</feature>
<reference evidence="3 4" key="1">
    <citation type="submission" date="2016-10" db="EMBL/GenBank/DDBJ databases">
        <authorList>
            <person name="de Groot N.N."/>
        </authorList>
    </citation>
    <scope>NUCLEOTIDE SEQUENCE [LARGE SCALE GENOMIC DNA]</scope>
    <source>
        <strain evidence="3 4">DSM 12272</strain>
    </source>
</reference>
<gene>
    <name evidence="3" type="ORF">SAMN04488529_101546</name>
</gene>
<feature type="chain" id="PRO_5038879317" description="DUF4309 domain-containing protein" evidence="2">
    <location>
        <begin position="21"/>
        <end position="390"/>
    </location>
</feature>
<name>A0A1H0MR59_9CLOT</name>
<protein>
    <recommendedName>
        <fullName evidence="5">DUF4309 domain-containing protein</fullName>
    </recommendedName>
</protein>